<gene>
    <name evidence="2" type="ORF">OHK93_002271</name>
</gene>
<organism evidence="2 3">
    <name type="scientific">Ramalina farinacea</name>
    <dbReference type="NCBI Taxonomy" id="258253"/>
    <lineage>
        <taxon>Eukaryota</taxon>
        <taxon>Fungi</taxon>
        <taxon>Dikarya</taxon>
        <taxon>Ascomycota</taxon>
        <taxon>Pezizomycotina</taxon>
        <taxon>Lecanoromycetes</taxon>
        <taxon>OSLEUM clade</taxon>
        <taxon>Lecanoromycetidae</taxon>
        <taxon>Lecanorales</taxon>
        <taxon>Lecanorineae</taxon>
        <taxon>Ramalinaceae</taxon>
        <taxon>Ramalina</taxon>
    </lineage>
</organism>
<keyword evidence="3" id="KW-1185">Reference proteome</keyword>
<feature type="compositionally biased region" description="Basic residues" evidence="1">
    <location>
        <begin position="339"/>
        <end position="363"/>
    </location>
</feature>
<dbReference type="AlphaFoldDB" id="A0AA43QTR8"/>
<feature type="compositionally biased region" description="Basic residues" evidence="1">
    <location>
        <begin position="381"/>
        <end position="393"/>
    </location>
</feature>
<reference evidence="2" key="1">
    <citation type="journal article" date="2023" name="Genome Biol. Evol.">
        <title>First Whole Genome Sequence and Flow Cytometry Genome Size Data for the Lichen-Forming Fungus Ramalina farinacea (Ascomycota).</title>
        <authorList>
            <person name="Llewellyn T."/>
            <person name="Mian S."/>
            <person name="Hill R."/>
            <person name="Leitch I.J."/>
            <person name="Gaya E."/>
        </authorList>
    </citation>
    <scope>NUCLEOTIDE SEQUENCE</scope>
    <source>
        <strain evidence="2">LIQ254RAFAR</strain>
    </source>
</reference>
<comment type="caution">
    <text evidence="2">The sequence shown here is derived from an EMBL/GenBank/DDBJ whole genome shotgun (WGS) entry which is preliminary data.</text>
</comment>
<protein>
    <submittedName>
        <fullName evidence="2">Uncharacterized protein</fullName>
    </submittedName>
</protein>
<evidence type="ECO:0000313" key="2">
    <source>
        <dbReference type="EMBL" id="MDI1491066.1"/>
    </source>
</evidence>
<proteinExistence type="predicted"/>
<feature type="region of interest" description="Disordered" evidence="1">
    <location>
        <begin position="32"/>
        <end position="399"/>
    </location>
</feature>
<accession>A0AA43QTR8</accession>
<dbReference type="EMBL" id="JAPUFD010000013">
    <property type="protein sequence ID" value="MDI1491066.1"/>
    <property type="molecule type" value="Genomic_DNA"/>
</dbReference>
<dbReference type="Proteomes" id="UP001161017">
    <property type="component" value="Unassembled WGS sequence"/>
</dbReference>
<evidence type="ECO:0000256" key="1">
    <source>
        <dbReference type="SAM" id="MobiDB-lite"/>
    </source>
</evidence>
<feature type="compositionally biased region" description="Low complexity" evidence="1">
    <location>
        <begin position="79"/>
        <end position="96"/>
    </location>
</feature>
<evidence type="ECO:0000313" key="3">
    <source>
        <dbReference type="Proteomes" id="UP001161017"/>
    </source>
</evidence>
<feature type="compositionally biased region" description="Polar residues" evidence="1">
    <location>
        <begin position="366"/>
        <end position="375"/>
    </location>
</feature>
<name>A0AA43QTR8_9LECA</name>
<sequence>MAIRQSRQERQLERQRGAGLRQVRDLDFGFVLPGQENGALKPRLSGRARSTPRAEYLAPQRSSRRTPAAELPPQKSSRRTPAAQRRAQSQAAPMPATELLSQRSTGRSASASISRKRARSTSQDVIQNGVTDHVPERSTKKPRKERQPETVPEEDLVPDGIGAANTGEPNGDLNPASSGKKRKKRKSIGQQVMRKSRPAGPPPQQSVDSDTPRRRGRPKAASQHPPDTEDLENTIQDQLRRENADLEGATTAEPDDVVLQSVEPIVNTGNTPHMFKRKKRISIGQQSGRKARHGLQPVKEEPAEGDATMNEIPPIEADLEEDEVEESQHDLDEDPIARPAKKSRQDKPKRKKRKSIGQQRPKRPPASSSGAQPSRSDQRKRVQKPAPKTHTKPLKPLSL</sequence>